<accession>A0A348G3W7</accession>
<keyword evidence="3" id="KW-1185">Reference proteome</keyword>
<dbReference type="EMBL" id="AP018907">
    <property type="protein sequence ID" value="BBF94250.1"/>
    <property type="molecule type" value="Genomic_DNA"/>
</dbReference>
<reference evidence="2 3" key="1">
    <citation type="submission" date="2018-08" db="EMBL/GenBank/DDBJ databases">
        <title>Complete genome sequencing of Blastochloris tepida GI.</title>
        <authorList>
            <person name="Tsukatani Y."/>
            <person name="Mori H."/>
        </authorList>
    </citation>
    <scope>NUCLEOTIDE SEQUENCE [LARGE SCALE GENOMIC DNA]</scope>
    <source>
        <strain evidence="2 3">GI</strain>
    </source>
</reference>
<proteinExistence type="predicted"/>
<evidence type="ECO:0000256" key="1">
    <source>
        <dbReference type="SAM" id="MobiDB-lite"/>
    </source>
</evidence>
<evidence type="ECO:0000313" key="3">
    <source>
        <dbReference type="Proteomes" id="UP000266934"/>
    </source>
</evidence>
<gene>
    <name evidence="2" type="ORF">BLTE_29350</name>
</gene>
<feature type="region of interest" description="Disordered" evidence="1">
    <location>
        <begin position="74"/>
        <end position="130"/>
    </location>
</feature>
<evidence type="ECO:0000313" key="2">
    <source>
        <dbReference type="EMBL" id="BBF94250.1"/>
    </source>
</evidence>
<dbReference type="AlphaFoldDB" id="A0A348G3W7"/>
<protein>
    <submittedName>
        <fullName evidence="2">Uncharacterized protein</fullName>
    </submittedName>
</protein>
<sequence>MGERAIARSVSTLHADRKFQMNRELRVSECGKRKGLRRFSWNSRCARWRDAVLFERKLNHRNMFARAAGALADGLQPEQPAHELADEPAPSRAGQSLRACQRPAQSREGAVHTPLPLPPVSRPDTLTDSA</sequence>
<dbReference type="KEGG" id="blag:BLTE_29350"/>
<dbReference type="Proteomes" id="UP000266934">
    <property type="component" value="Chromosome"/>
</dbReference>
<organism evidence="2 3">
    <name type="scientific">Blastochloris tepida</name>
    <dbReference type="NCBI Taxonomy" id="2233851"/>
    <lineage>
        <taxon>Bacteria</taxon>
        <taxon>Pseudomonadati</taxon>
        <taxon>Pseudomonadota</taxon>
        <taxon>Alphaproteobacteria</taxon>
        <taxon>Hyphomicrobiales</taxon>
        <taxon>Blastochloridaceae</taxon>
        <taxon>Blastochloris</taxon>
    </lineage>
</organism>
<name>A0A348G3W7_9HYPH</name>